<dbReference type="STRING" id="279113.CPter91_2232"/>
<feature type="region of interest" description="Disordered" evidence="1">
    <location>
        <begin position="1"/>
        <end position="48"/>
    </location>
</feature>
<name>A0A127Q3H2_9BURK</name>
<evidence type="ECO:0000313" key="2">
    <source>
        <dbReference type="EMBL" id="AMP04599.1"/>
    </source>
</evidence>
<organism evidence="2 3">
    <name type="scientific">Collimonas pratensis</name>
    <dbReference type="NCBI Taxonomy" id="279113"/>
    <lineage>
        <taxon>Bacteria</taxon>
        <taxon>Pseudomonadati</taxon>
        <taxon>Pseudomonadota</taxon>
        <taxon>Betaproteobacteria</taxon>
        <taxon>Burkholderiales</taxon>
        <taxon>Oxalobacteraceae</taxon>
        <taxon>Collimonas</taxon>
    </lineage>
</organism>
<evidence type="ECO:0000256" key="1">
    <source>
        <dbReference type="SAM" id="MobiDB-lite"/>
    </source>
</evidence>
<proteinExistence type="predicted"/>
<dbReference type="Proteomes" id="UP000074561">
    <property type="component" value="Chromosome"/>
</dbReference>
<feature type="compositionally biased region" description="Basic and acidic residues" evidence="1">
    <location>
        <begin position="38"/>
        <end position="48"/>
    </location>
</feature>
<dbReference type="EMBL" id="CP013234">
    <property type="protein sequence ID" value="AMP04599.1"/>
    <property type="molecule type" value="Genomic_DNA"/>
</dbReference>
<dbReference type="KEGG" id="cpra:CPter91_2232"/>
<accession>A0A127Q3H2</accession>
<dbReference type="AlphaFoldDB" id="A0A127Q3H2"/>
<sequence>MSQVQIDVYQKIGKRQMRQDDVRNKKAGSQEPALQKDNQQRIRDRDPR</sequence>
<reference evidence="2 3" key="1">
    <citation type="submission" date="2015-11" db="EMBL/GenBank/DDBJ databases">
        <title>Exploring the genomic traits of fungus-feeding bacterial genus Collimonas.</title>
        <authorList>
            <person name="Song C."/>
            <person name="Schmidt R."/>
            <person name="de Jager V."/>
            <person name="Krzyzanowska D."/>
            <person name="Jongedijk E."/>
            <person name="Cankar K."/>
            <person name="Beekwilder J."/>
            <person name="van Veen A."/>
            <person name="de Boer W."/>
            <person name="van Veen J.A."/>
            <person name="Garbeva P."/>
        </authorList>
    </citation>
    <scope>NUCLEOTIDE SEQUENCE [LARGE SCALE GENOMIC DNA]</scope>
    <source>
        <strain evidence="2 3">Ter91</strain>
    </source>
</reference>
<evidence type="ECO:0000313" key="3">
    <source>
        <dbReference type="Proteomes" id="UP000074561"/>
    </source>
</evidence>
<gene>
    <name evidence="2" type="ORF">CPter91_2232</name>
</gene>
<protein>
    <submittedName>
        <fullName evidence="2">Uncharacterized protein</fullName>
    </submittedName>
</protein>